<reference evidence="7" key="1">
    <citation type="journal article" date="2019" name="Int. J. Syst. Evol. Microbiol.">
        <title>The Global Catalogue of Microorganisms (GCM) 10K type strain sequencing project: providing services to taxonomists for standard genome sequencing and annotation.</title>
        <authorList>
            <consortium name="The Broad Institute Genomics Platform"/>
            <consortium name="The Broad Institute Genome Sequencing Center for Infectious Disease"/>
            <person name="Wu L."/>
            <person name="Ma J."/>
        </authorList>
    </citation>
    <scope>NUCLEOTIDE SEQUENCE [LARGE SCALE GENOMIC DNA]</scope>
    <source>
        <strain evidence="7">JCM 31920</strain>
    </source>
</reference>
<feature type="chain" id="PRO_5047521018" evidence="4">
    <location>
        <begin position="23"/>
        <end position="474"/>
    </location>
</feature>
<dbReference type="InterPro" id="IPR017850">
    <property type="entry name" value="Alkaline_phosphatase_core_sf"/>
</dbReference>
<dbReference type="Pfam" id="PF00884">
    <property type="entry name" value="Sulfatase"/>
    <property type="match status" value="1"/>
</dbReference>
<dbReference type="Gene3D" id="3.40.720.10">
    <property type="entry name" value="Alkaline Phosphatase, subunit A"/>
    <property type="match status" value="1"/>
</dbReference>
<keyword evidence="7" id="KW-1185">Reference proteome</keyword>
<comment type="caution">
    <text evidence="6">The sequence shown here is derived from an EMBL/GenBank/DDBJ whole genome shotgun (WGS) entry which is preliminary data.</text>
</comment>
<feature type="domain" description="Sulfatase N-terminal" evidence="5">
    <location>
        <begin position="30"/>
        <end position="338"/>
    </location>
</feature>
<organism evidence="6 7">
    <name type="scientific">Ravibacter arvi</name>
    <dbReference type="NCBI Taxonomy" id="2051041"/>
    <lineage>
        <taxon>Bacteria</taxon>
        <taxon>Pseudomonadati</taxon>
        <taxon>Bacteroidota</taxon>
        <taxon>Cytophagia</taxon>
        <taxon>Cytophagales</taxon>
        <taxon>Spirosomataceae</taxon>
        <taxon>Ravibacter</taxon>
    </lineage>
</organism>
<dbReference type="RefSeq" id="WP_345028391.1">
    <property type="nucleotide sequence ID" value="NZ_BAABEY010000020.1"/>
</dbReference>
<feature type="signal peptide" evidence="4">
    <location>
        <begin position="1"/>
        <end position="22"/>
    </location>
</feature>
<gene>
    <name evidence="6" type="ORF">GCM10023091_19470</name>
</gene>
<keyword evidence="4" id="KW-0732">Signal</keyword>
<evidence type="ECO:0000313" key="7">
    <source>
        <dbReference type="Proteomes" id="UP001501508"/>
    </source>
</evidence>
<evidence type="ECO:0000259" key="5">
    <source>
        <dbReference type="Pfam" id="PF00884"/>
    </source>
</evidence>
<dbReference type="Pfam" id="PF14707">
    <property type="entry name" value="Sulfatase_C"/>
    <property type="match status" value="1"/>
</dbReference>
<evidence type="ECO:0000256" key="4">
    <source>
        <dbReference type="SAM" id="SignalP"/>
    </source>
</evidence>
<dbReference type="InterPro" id="IPR050738">
    <property type="entry name" value="Sulfatase"/>
</dbReference>
<dbReference type="SUPFAM" id="SSF53649">
    <property type="entry name" value="Alkaline phosphatase-like"/>
    <property type="match status" value="1"/>
</dbReference>
<evidence type="ECO:0000256" key="3">
    <source>
        <dbReference type="SAM" id="MobiDB-lite"/>
    </source>
</evidence>
<evidence type="ECO:0000256" key="1">
    <source>
        <dbReference type="ARBA" id="ARBA00008779"/>
    </source>
</evidence>
<evidence type="ECO:0000313" key="6">
    <source>
        <dbReference type="EMBL" id="GAA4438637.1"/>
    </source>
</evidence>
<proteinExistence type="inferred from homology"/>
<sequence length="474" mass="52484">MKKKQFLVFVILCAAMFGAAFRFSSQQRPPNVVLVYIDDMGYGDLALTGAAGYRTPNFDEMARNGIFMSHYYAPQAVCTASRAGLLTGCYPNRIGFAGAIDHTAKTGLNPEEETIAELLKARGYKTAAFGKWHLGFQKKFLPPNHGFDSYYGIPYSNDMWPNHPVNKNYYPPLPLIEGTETVETNPDQSQFTTRFTERTVEFIKQNKDKPFFAYLAHPMPHVPLAVSDKFKGKSKQGLYGDVIMELDWSIGQIRKTLKDLGLQENTLLIVTSDNGPWLAYGNHAGSAGGLREGKGTSFEGGQRVPCLMEWKGVIPQGVISNSIASGMDILPTIVEATGAKLPARKIDGVSLLGILKGDISARPRETMLFYYRKNSLEAVRHGDWKLVFDHPGRTNEGFSPGKDGQPGPGAENFMHTGGLYDLRRDPGERYNVSFDHPDIVARLTKIANEAREDLGDDLTGHQGRNRRPIGTVKE</sequence>
<feature type="region of interest" description="Disordered" evidence="3">
    <location>
        <begin position="452"/>
        <end position="474"/>
    </location>
</feature>
<keyword evidence="2" id="KW-0378">Hydrolase</keyword>
<evidence type="ECO:0000256" key="2">
    <source>
        <dbReference type="ARBA" id="ARBA00022801"/>
    </source>
</evidence>
<protein>
    <submittedName>
        <fullName evidence="6">Sulfatase</fullName>
    </submittedName>
</protein>
<dbReference type="Gene3D" id="3.30.1120.10">
    <property type="match status" value="1"/>
</dbReference>
<dbReference type="PANTHER" id="PTHR42693:SF53">
    <property type="entry name" value="ENDO-4-O-SULFATASE"/>
    <property type="match status" value="1"/>
</dbReference>
<dbReference type="PANTHER" id="PTHR42693">
    <property type="entry name" value="ARYLSULFATASE FAMILY MEMBER"/>
    <property type="match status" value="1"/>
</dbReference>
<comment type="similarity">
    <text evidence="1">Belongs to the sulfatase family.</text>
</comment>
<dbReference type="Proteomes" id="UP001501508">
    <property type="component" value="Unassembled WGS sequence"/>
</dbReference>
<dbReference type="CDD" id="cd16026">
    <property type="entry name" value="GALNS_like"/>
    <property type="match status" value="1"/>
</dbReference>
<accession>A0ABP8LWD5</accession>
<dbReference type="InterPro" id="IPR000917">
    <property type="entry name" value="Sulfatase_N"/>
</dbReference>
<name>A0ABP8LWD5_9BACT</name>
<dbReference type="EMBL" id="BAABEY010000020">
    <property type="protein sequence ID" value="GAA4438637.1"/>
    <property type="molecule type" value="Genomic_DNA"/>
</dbReference>